<reference evidence="4" key="2">
    <citation type="journal article" date="2023" name="Infect Dis Poverty">
        <title>Chromosome-scale genome of the human blood fluke Schistosoma mekongi and its implications for public health.</title>
        <authorList>
            <person name="Zhou M."/>
            <person name="Xu L."/>
            <person name="Xu D."/>
            <person name="Chen W."/>
            <person name="Khan J."/>
            <person name="Hu Y."/>
            <person name="Huang H."/>
            <person name="Wei H."/>
            <person name="Zhang Y."/>
            <person name="Chusongsang P."/>
            <person name="Tanasarnprasert K."/>
            <person name="Hu X."/>
            <person name="Limpanont Y."/>
            <person name="Lv Z."/>
        </authorList>
    </citation>
    <scope>NUCLEOTIDE SEQUENCE</scope>
    <source>
        <strain evidence="4">LV_2022a</strain>
    </source>
</reference>
<protein>
    <recommendedName>
        <fullName evidence="6">Transmembrane protein 62</fullName>
    </recommendedName>
</protein>
<keyword evidence="1" id="KW-1133">Transmembrane helix</keyword>
<keyword evidence="5" id="KW-1185">Reference proteome</keyword>
<name>A0AAE1Z9Y2_SCHME</name>
<evidence type="ECO:0000259" key="2">
    <source>
        <dbReference type="Pfam" id="PF00149"/>
    </source>
</evidence>
<evidence type="ECO:0000313" key="5">
    <source>
        <dbReference type="Proteomes" id="UP001292079"/>
    </source>
</evidence>
<dbReference type="InterPro" id="IPR029052">
    <property type="entry name" value="Metallo-depent_PP-like"/>
</dbReference>
<dbReference type="Pfam" id="PF00149">
    <property type="entry name" value="Metallophos"/>
    <property type="match status" value="1"/>
</dbReference>
<feature type="transmembrane region" description="Helical" evidence="1">
    <location>
        <begin position="498"/>
        <end position="521"/>
    </location>
</feature>
<sequence length="674" mass="77008">MFSRQCSVSFSVLVLCWFCIFYSSLYLRCSALSKVDTSVHNNLIISDNAYNIFWLIQITDLHISMFGHKDRETDLSEFCSTHIPVIQPELVIASGDITDGKGNIISVSSQNLEEWENYWSVLNQSGVLKLTKWFDIRGNHDAFDVPSWGADGDYYSHFGVKGQPSLKSYIFKLIKPYGQYSFISVDLTLEPGIKWPFNFFGSFNLVVKKQLLKSVSKSKGSNQTFIFGHHPTSTVVSNDLDIRSLIGDSAFAYLCGHLHTLHGLTKKMYYLQPQGYWEWELGDWRENRYYRIVAVDHDLVSFVDVRKSSGGSIKEWPIILITNPKNAQFSLPSKEPIYRIELSTHIRVLVWSLSRIQTVSISIDGIHLGNAKQANSLPGHNSTPLYVLPWNTSQWSSDPYRFHLIEITARDVNGNQRTVVQSFSFRSASDFPIGLLSKFMITVRLSVIIAALYYTIWIVIFILLILPLLLCRRPHLLICLFRTRLGKGMYQISSTKKLLYPVLIFMIYHISCPLFMGFLVADKFGFFFSFGIYIDGTYLPERLSYVLASSQLLGFGFYLLAFAVHCGKRQCDSMYALNTEPMAKYSDTSPHPNRDEIHSNAVYTHLPEIPFSPCMLITLITYIICHLTTTLIFVWLPFGCLTVLLSPGCVMPICVACILFHYCPRPDHVKHYFQ</sequence>
<evidence type="ECO:0000256" key="1">
    <source>
        <dbReference type="SAM" id="Phobius"/>
    </source>
</evidence>
<feature type="domain" description="TMEM62 Ig-like" evidence="3">
    <location>
        <begin position="314"/>
        <end position="425"/>
    </location>
</feature>
<reference evidence="4" key="1">
    <citation type="submission" date="2022-04" db="EMBL/GenBank/DDBJ databases">
        <authorList>
            <person name="Xu L."/>
            <person name="Lv Z."/>
        </authorList>
    </citation>
    <scope>NUCLEOTIDE SEQUENCE</scope>
    <source>
        <strain evidence="4">LV_2022a</strain>
    </source>
</reference>
<dbReference type="Gene3D" id="3.60.21.10">
    <property type="match status" value="1"/>
</dbReference>
<comment type="caution">
    <text evidence="4">The sequence shown here is derived from an EMBL/GenBank/DDBJ whole genome shotgun (WGS) entry which is preliminary data.</text>
</comment>
<accession>A0AAE1Z9Y2</accession>
<dbReference type="Pfam" id="PF24384">
    <property type="entry name" value="Ig_TMM62"/>
    <property type="match status" value="1"/>
</dbReference>
<dbReference type="InterPro" id="IPR004843">
    <property type="entry name" value="Calcineurin-like_PHP"/>
</dbReference>
<dbReference type="AlphaFoldDB" id="A0AAE1Z9Y2"/>
<feature type="transmembrane region" description="Helical" evidence="1">
    <location>
        <begin position="7"/>
        <end position="27"/>
    </location>
</feature>
<gene>
    <name evidence="4" type="ORF">MN116_007407</name>
</gene>
<feature type="domain" description="Calcineurin-like phosphoesterase" evidence="2">
    <location>
        <begin position="55"/>
        <end position="260"/>
    </location>
</feature>
<evidence type="ECO:0000259" key="3">
    <source>
        <dbReference type="Pfam" id="PF24384"/>
    </source>
</evidence>
<keyword evidence="1" id="KW-0812">Transmembrane</keyword>
<feature type="transmembrane region" description="Helical" evidence="1">
    <location>
        <begin position="543"/>
        <end position="564"/>
    </location>
</feature>
<dbReference type="InterPro" id="IPR056229">
    <property type="entry name" value="Ig_TMM62"/>
</dbReference>
<dbReference type="PANTHER" id="PTHR14795:SF0">
    <property type="entry name" value="TRANSMEMBRANE PROTEIN 62"/>
    <property type="match status" value="1"/>
</dbReference>
<feature type="transmembrane region" description="Helical" evidence="1">
    <location>
        <begin position="445"/>
        <end position="470"/>
    </location>
</feature>
<feature type="transmembrane region" description="Helical" evidence="1">
    <location>
        <begin position="644"/>
        <end position="663"/>
    </location>
</feature>
<organism evidence="4 5">
    <name type="scientific">Schistosoma mekongi</name>
    <name type="common">Parasitic worm</name>
    <dbReference type="NCBI Taxonomy" id="38744"/>
    <lineage>
        <taxon>Eukaryota</taxon>
        <taxon>Metazoa</taxon>
        <taxon>Spiralia</taxon>
        <taxon>Lophotrochozoa</taxon>
        <taxon>Platyhelminthes</taxon>
        <taxon>Trematoda</taxon>
        <taxon>Digenea</taxon>
        <taxon>Strigeidida</taxon>
        <taxon>Schistosomatoidea</taxon>
        <taxon>Schistosomatidae</taxon>
        <taxon>Schistosoma</taxon>
    </lineage>
</organism>
<dbReference type="Proteomes" id="UP001292079">
    <property type="component" value="Unassembled WGS sequence"/>
</dbReference>
<dbReference type="PANTHER" id="PTHR14795">
    <property type="entry name" value="HELICASE RELATED"/>
    <property type="match status" value="1"/>
</dbReference>
<evidence type="ECO:0008006" key="6">
    <source>
        <dbReference type="Google" id="ProtNLM"/>
    </source>
</evidence>
<dbReference type="EMBL" id="JALJAT010000005">
    <property type="protein sequence ID" value="KAK4469903.1"/>
    <property type="molecule type" value="Genomic_DNA"/>
</dbReference>
<dbReference type="GO" id="GO:0016787">
    <property type="term" value="F:hydrolase activity"/>
    <property type="evidence" value="ECO:0007669"/>
    <property type="project" value="InterPro"/>
</dbReference>
<dbReference type="SUPFAM" id="SSF56300">
    <property type="entry name" value="Metallo-dependent phosphatases"/>
    <property type="match status" value="1"/>
</dbReference>
<evidence type="ECO:0000313" key="4">
    <source>
        <dbReference type="EMBL" id="KAK4469903.1"/>
    </source>
</evidence>
<feature type="transmembrane region" description="Helical" evidence="1">
    <location>
        <begin position="616"/>
        <end position="638"/>
    </location>
</feature>
<keyword evidence="1" id="KW-0472">Membrane</keyword>
<proteinExistence type="predicted"/>